<dbReference type="InterPro" id="IPR045004">
    <property type="entry name" value="ECH_dom"/>
</dbReference>
<dbReference type="GO" id="GO:0003860">
    <property type="term" value="F:3-hydroxyisobutyryl-CoA hydrolase activity"/>
    <property type="evidence" value="ECO:0007669"/>
    <property type="project" value="UniProtKB-EC"/>
</dbReference>
<dbReference type="EC" id="3.1.2.4" evidence="5"/>
<dbReference type="NCBIfam" id="NF004127">
    <property type="entry name" value="PRK05617.1"/>
    <property type="match status" value="1"/>
</dbReference>
<evidence type="ECO:0000256" key="5">
    <source>
        <dbReference type="ARBA" id="ARBA00011915"/>
    </source>
</evidence>
<dbReference type="PANTHER" id="PTHR43176">
    <property type="entry name" value="3-HYDROXYISOBUTYRYL-COA HYDROLASE-RELATED"/>
    <property type="match status" value="1"/>
</dbReference>
<evidence type="ECO:0000256" key="6">
    <source>
        <dbReference type="ARBA" id="ARBA00016714"/>
    </source>
</evidence>
<dbReference type="Pfam" id="PF16113">
    <property type="entry name" value="ECH_2"/>
    <property type="match status" value="1"/>
</dbReference>
<evidence type="ECO:0000256" key="7">
    <source>
        <dbReference type="ARBA" id="ARBA00022456"/>
    </source>
</evidence>
<evidence type="ECO:0000256" key="1">
    <source>
        <dbReference type="ARBA" id="ARBA00001709"/>
    </source>
</evidence>
<dbReference type="CDD" id="cd06558">
    <property type="entry name" value="crotonase-like"/>
    <property type="match status" value="1"/>
</dbReference>
<dbReference type="WBParaSite" id="SPAL_0000003800.1">
    <property type="protein sequence ID" value="SPAL_0000003800.1"/>
    <property type="gene ID" value="SPAL_0000003800"/>
</dbReference>
<sequence length="375" mass="42243">MMQNFLKSTITMNSIIRNASNGVIINSIGRKKVITLDRPKALNALNLEMVREIYPQMKEWNTTSPASLVIIKGQGEKAFCAGGDVVSVTKSAKSNGDIHKLFFKEEYQLNNLISKCKMPYVALIDGITMGGGCGLSINGKFRVSTERTLLAMPETALGLFPDVGGSYFLSRLSHNLGMYLALTGYRLKGLDVFFSGMATHYIESKDIDNVEKELLSLKDEECNDSTVDKVLKEFMPKEAHDKSNFSLTPVIGKIDSLFDAETYEGILKNLENDKSDWSAAQLKTLSTMSPTSLKITFEQLKRGKKMGHSDVFPMEYRLSQRFMEDFDFHEGCRAILIDKDRNPKWKPSNTNEVTDETIKKYFSPLPEKDELKLEF</sequence>
<comment type="subcellular location">
    <subcellularLocation>
        <location evidence="2">Mitochondrion</location>
    </subcellularLocation>
</comment>
<dbReference type="GO" id="GO:0006574">
    <property type="term" value="P:L-valine catabolic process"/>
    <property type="evidence" value="ECO:0007669"/>
    <property type="project" value="UniProtKB-UniPathway"/>
</dbReference>
<reference evidence="14" key="1">
    <citation type="submission" date="2017-02" db="UniProtKB">
        <authorList>
            <consortium name="WormBaseParasite"/>
        </authorList>
    </citation>
    <scope>IDENTIFICATION</scope>
</reference>
<evidence type="ECO:0000256" key="10">
    <source>
        <dbReference type="ARBA" id="ARBA00024871"/>
    </source>
</evidence>
<evidence type="ECO:0000256" key="8">
    <source>
        <dbReference type="ARBA" id="ARBA00022801"/>
    </source>
</evidence>
<comment type="function">
    <text evidence="10">Hydrolyzes 3-hydroxyisobutyryl-CoA (HIBYL-CoA), a saline catabolite. Has high activity toward isobutyryl-CoA. Could be an isobutyryl-CoA dehydrogenase that functions in valine catabolism. Also hydrolyzes 3-hydroxypropanoyl-CoA.</text>
</comment>
<evidence type="ECO:0000256" key="11">
    <source>
        <dbReference type="ARBA" id="ARBA00031181"/>
    </source>
</evidence>
<dbReference type="GO" id="GO:0005739">
    <property type="term" value="C:mitochondrion"/>
    <property type="evidence" value="ECO:0007669"/>
    <property type="project" value="UniProtKB-SubCell"/>
</dbReference>
<keyword evidence="9" id="KW-0496">Mitochondrion</keyword>
<dbReference type="UniPathway" id="UPA00362"/>
<comment type="catalytic activity">
    <reaction evidence="1">
        <text>3-hydroxy-2-methylpropanoyl-CoA + H2O = 3-hydroxy-2-methylpropanoate + CoA + H(+)</text>
        <dbReference type="Rhea" id="RHEA:20888"/>
        <dbReference type="ChEBI" id="CHEBI:11805"/>
        <dbReference type="ChEBI" id="CHEBI:15377"/>
        <dbReference type="ChEBI" id="CHEBI:15378"/>
        <dbReference type="ChEBI" id="CHEBI:57287"/>
        <dbReference type="ChEBI" id="CHEBI:57340"/>
        <dbReference type="EC" id="3.1.2.4"/>
    </reaction>
</comment>
<dbReference type="Proteomes" id="UP000046392">
    <property type="component" value="Unplaced"/>
</dbReference>
<proteinExistence type="inferred from homology"/>
<dbReference type="SUPFAM" id="SSF52096">
    <property type="entry name" value="ClpP/crotonase"/>
    <property type="match status" value="1"/>
</dbReference>
<evidence type="ECO:0000256" key="9">
    <source>
        <dbReference type="ARBA" id="ARBA00023128"/>
    </source>
</evidence>
<comment type="pathway">
    <text evidence="3">Amino-acid degradation; L-valine degradation.</text>
</comment>
<dbReference type="InterPro" id="IPR032259">
    <property type="entry name" value="HIBYL-CoA-H"/>
</dbReference>
<evidence type="ECO:0000259" key="12">
    <source>
        <dbReference type="Pfam" id="PF16113"/>
    </source>
</evidence>
<comment type="similarity">
    <text evidence="4">Belongs to the enoyl-CoA hydratase/isomerase family.</text>
</comment>
<dbReference type="PANTHER" id="PTHR43176:SF3">
    <property type="entry name" value="3-HYDROXYISOBUTYRYL-COA HYDROLASE, MITOCHONDRIAL"/>
    <property type="match status" value="1"/>
</dbReference>
<dbReference type="FunFam" id="3.90.226.10:FF:000026">
    <property type="entry name" value="3-hydroxyisobutyryl-CoA hydrolase, mitochondrial"/>
    <property type="match status" value="1"/>
</dbReference>
<accession>A0A0N5B1T6</accession>
<keyword evidence="8" id="KW-0378">Hydrolase</keyword>
<keyword evidence="13" id="KW-1185">Reference proteome</keyword>
<dbReference type="Gene3D" id="3.90.226.10">
    <property type="entry name" value="2-enoyl-CoA Hydratase, Chain A, domain 1"/>
    <property type="match status" value="1"/>
</dbReference>
<evidence type="ECO:0000313" key="14">
    <source>
        <dbReference type="WBParaSite" id="SPAL_0000003800.1"/>
    </source>
</evidence>
<protein>
    <recommendedName>
        <fullName evidence="6">3-hydroxyisobutyryl-CoA hydrolase, mitochondrial</fullName>
        <ecNumber evidence="5">3.1.2.4</ecNumber>
    </recommendedName>
    <alternativeName>
        <fullName evidence="11">3-hydroxyisobutyryl-coenzyme A hydrolase</fullName>
    </alternativeName>
</protein>
<evidence type="ECO:0000313" key="13">
    <source>
        <dbReference type="Proteomes" id="UP000046392"/>
    </source>
</evidence>
<keyword evidence="7" id="KW-0101">Branched-chain amino acid catabolism</keyword>
<organism evidence="13 14">
    <name type="scientific">Strongyloides papillosus</name>
    <name type="common">Intestinal threadworm</name>
    <dbReference type="NCBI Taxonomy" id="174720"/>
    <lineage>
        <taxon>Eukaryota</taxon>
        <taxon>Metazoa</taxon>
        <taxon>Ecdysozoa</taxon>
        <taxon>Nematoda</taxon>
        <taxon>Chromadorea</taxon>
        <taxon>Rhabditida</taxon>
        <taxon>Tylenchina</taxon>
        <taxon>Panagrolaimomorpha</taxon>
        <taxon>Strongyloidoidea</taxon>
        <taxon>Strongyloididae</taxon>
        <taxon>Strongyloides</taxon>
    </lineage>
</organism>
<dbReference type="InterPro" id="IPR029045">
    <property type="entry name" value="ClpP/crotonase-like_dom_sf"/>
</dbReference>
<evidence type="ECO:0000256" key="2">
    <source>
        <dbReference type="ARBA" id="ARBA00004173"/>
    </source>
</evidence>
<name>A0A0N5B1T6_STREA</name>
<evidence type="ECO:0000256" key="3">
    <source>
        <dbReference type="ARBA" id="ARBA00005109"/>
    </source>
</evidence>
<dbReference type="STRING" id="174720.A0A0N5B1T6"/>
<feature type="domain" description="Enoyl-CoA hydratase/isomerase" evidence="12">
    <location>
        <begin position="32"/>
        <end position="362"/>
    </location>
</feature>
<evidence type="ECO:0000256" key="4">
    <source>
        <dbReference type="ARBA" id="ARBA00005254"/>
    </source>
</evidence>
<dbReference type="AlphaFoldDB" id="A0A0N5B1T6"/>